<evidence type="ECO:0000313" key="1">
    <source>
        <dbReference type="EMBL" id="TQM00328.1"/>
    </source>
</evidence>
<dbReference type="RefSeq" id="WP_221640232.1">
    <property type="nucleotide sequence ID" value="NZ_VFOZ01000001.1"/>
</dbReference>
<proteinExistence type="predicted"/>
<gene>
    <name evidence="1" type="ORF">FB559_6039</name>
</gene>
<sequence length="72" mass="8414">MSADTIRERQALDQVTDRLSQSFADRFSPRQVDEAVSSIHHRFDGRPIRDFVPVLVERMARDELRHAVPARR</sequence>
<accession>A0A543CTT8</accession>
<reference evidence="1 2" key="1">
    <citation type="submission" date="2019-06" db="EMBL/GenBank/DDBJ databases">
        <title>Sequencing the genomes of 1000 actinobacteria strains.</title>
        <authorList>
            <person name="Klenk H.-P."/>
        </authorList>
    </citation>
    <scope>NUCLEOTIDE SEQUENCE [LARGE SCALE GENOMIC DNA]</scope>
    <source>
        <strain evidence="1 2">DSM 102200</strain>
    </source>
</reference>
<dbReference type="Proteomes" id="UP000316096">
    <property type="component" value="Unassembled WGS sequence"/>
</dbReference>
<dbReference type="AlphaFoldDB" id="A0A543CTT8"/>
<keyword evidence="2" id="KW-1185">Reference proteome</keyword>
<organism evidence="1 2">
    <name type="scientific">Actinoallomurus bryophytorum</name>
    <dbReference type="NCBI Taxonomy" id="1490222"/>
    <lineage>
        <taxon>Bacteria</taxon>
        <taxon>Bacillati</taxon>
        <taxon>Actinomycetota</taxon>
        <taxon>Actinomycetes</taxon>
        <taxon>Streptosporangiales</taxon>
        <taxon>Thermomonosporaceae</taxon>
        <taxon>Actinoallomurus</taxon>
    </lineage>
</organism>
<evidence type="ECO:0000313" key="2">
    <source>
        <dbReference type="Proteomes" id="UP000316096"/>
    </source>
</evidence>
<name>A0A543CTT8_9ACTN</name>
<dbReference type="Gene3D" id="1.10.8.1060">
    <property type="entry name" value="Corynebacterium glutamicum thioredoxin-dependent arsenate reductase, N-terminal domain"/>
    <property type="match status" value="1"/>
</dbReference>
<protein>
    <submittedName>
        <fullName evidence="1">Uncharacterized protein</fullName>
    </submittedName>
</protein>
<comment type="caution">
    <text evidence="1">The sequence shown here is derived from an EMBL/GenBank/DDBJ whole genome shotgun (WGS) entry which is preliminary data.</text>
</comment>
<dbReference type="NCBIfam" id="NF046112">
    <property type="entry name" value="MSMEG_6209_Nter"/>
    <property type="match status" value="1"/>
</dbReference>
<dbReference type="EMBL" id="VFOZ01000001">
    <property type="protein sequence ID" value="TQM00328.1"/>
    <property type="molecule type" value="Genomic_DNA"/>
</dbReference>